<dbReference type="InterPro" id="IPR050168">
    <property type="entry name" value="AAA_ATPase_domain"/>
</dbReference>
<dbReference type="CDD" id="cd19503">
    <property type="entry name" value="RecA-like_CDC48_NLV2_r1-like"/>
    <property type="match status" value="1"/>
</dbReference>
<evidence type="ECO:0000313" key="5">
    <source>
        <dbReference type="EMBL" id="EPY53511.1"/>
    </source>
</evidence>
<gene>
    <name evidence="5" type="ORF">SPOG_04488</name>
</gene>
<accession>S9XIP9</accession>
<evidence type="ECO:0000256" key="1">
    <source>
        <dbReference type="ARBA" id="ARBA00022737"/>
    </source>
</evidence>
<dbReference type="CDD" id="cd19511">
    <property type="entry name" value="RecA-like_CDC48_r2-like"/>
    <property type="match status" value="1"/>
</dbReference>
<dbReference type="GeneID" id="25038801"/>
<dbReference type="FunFam" id="3.40.50.300:FF:000018">
    <property type="entry name" value="Cell division control 48"/>
    <property type="match status" value="1"/>
</dbReference>
<dbReference type="GO" id="GO:0005737">
    <property type="term" value="C:cytoplasm"/>
    <property type="evidence" value="ECO:0007669"/>
    <property type="project" value="TreeGrafter"/>
</dbReference>
<dbReference type="InterPro" id="IPR003959">
    <property type="entry name" value="ATPase_AAA_core"/>
</dbReference>
<evidence type="ECO:0000256" key="3">
    <source>
        <dbReference type="ARBA" id="ARBA00022840"/>
    </source>
</evidence>
<dbReference type="OMA" id="DRHIYVA"/>
<feature type="domain" description="AAA+ ATPase" evidence="4">
    <location>
        <begin position="551"/>
        <end position="685"/>
    </location>
</feature>
<dbReference type="EMBL" id="KE546988">
    <property type="protein sequence ID" value="EPY53511.1"/>
    <property type="molecule type" value="Genomic_DNA"/>
</dbReference>
<keyword evidence="1" id="KW-0677">Repeat</keyword>
<keyword evidence="2" id="KW-0547">Nucleotide-binding</keyword>
<dbReference type="InterPro" id="IPR041569">
    <property type="entry name" value="AAA_lid_3"/>
</dbReference>
<dbReference type="RefSeq" id="XP_013021941.1">
    <property type="nucleotide sequence ID" value="XM_013166487.1"/>
</dbReference>
<dbReference type="SUPFAM" id="SSF52540">
    <property type="entry name" value="P-loop containing nucleoside triphosphate hydrolases"/>
    <property type="match status" value="2"/>
</dbReference>
<dbReference type="Pfam" id="PF00004">
    <property type="entry name" value="AAA"/>
    <property type="match status" value="2"/>
</dbReference>
<sequence length="782" mass="85892">MSVPIKLAVKLVDGEVSWRDLRYVYFSPAALKRLGFVQKQLVSVKHSNGSSIGIAQVPRGVNLGPFEIGLNSQFADWANAKVGQRVNVVQYTHPLKDVESLKITCSTGTEGNPFSESQIKKTLLEMRYLHLGMVFAAQSSNTTKALTPVTKHASIDHNLKDNDDILPPGCIKIEEIHVRSPSNLLEAISDLSLEEPRLYRFTASSDLDVEGPFHSEMSESQNSVSSPVVQDSRIQQEASSTPITFSSIGGLDNQIQQVRDVIELPFQNPELFEYFHISPPRGILLYGPPGTGKTMILRAIAAETNARVFRIDGPSVVGKYMGETEARLKKIFDDARSQQPSIIFIDEIDAIAPKRTSDVSEAESRAVASLLTLLDGMSNAGKVAVFAATNRPNSIDEALRRPGRLEKEIEVGIPDKNARLDILKLLFEKVPNKLGPEELEDLASRTHAYVGADLTAVVREAALRAIKRALKKQNESDDATAKENRGAVELDDVELALTSVRQSAMREFIIESPNVKWSQIGGQEDVKQKLKESVEWPLTHPETFSRLGVRPPKGILLYGPPGCSKTLTAKAIATETGLNFIAVKGPELFNKYIGESERAVRQLFQKARQASPSVIFFDEIDALTSSRGEDHSGDRVVTALLNELDGIEALKNVLVLAATNRPDVIDPALMRPGRLDRLFYVGPPNLEARRQILLIQSRQMKFSEGIDLEDIALRTDGCSGAEIVALCQEAGLVAMHENVEATEITRAHFEKALLALRKGITQNMLDFYSQFAEGVSAKASSG</sequence>
<evidence type="ECO:0000256" key="2">
    <source>
        <dbReference type="ARBA" id="ARBA00022741"/>
    </source>
</evidence>
<dbReference type="PANTHER" id="PTHR23077">
    <property type="entry name" value="AAA-FAMILY ATPASE"/>
    <property type="match status" value="1"/>
</dbReference>
<keyword evidence="6" id="KW-1185">Reference proteome</keyword>
<dbReference type="AlphaFoldDB" id="S9XIP9"/>
<dbReference type="GO" id="GO:0005524">
    <property type="term" value="F:ATP binding"/>
    <property type="evidence" value="ECO:0007669"/>
    <property type="project" value="UniProtKB-KW"/>
</dbReference>
<dbReference type="Pfam" id="PF17862">
    <property type="entry name" value="AAA_lid_3"/>
    <property type="match status" value="2"/>
</dbReference>
<dbReference type="SMART" id="SM00382">
    <property type="entry name" value="AAA"/>
    <property type="match status" value="2"/>
</dbReference>
<dbReference type="Gene3D" id="3.40.50.300">
    <property type="entry name" value="P-loop containing nucleotide triphosphate hydrolases"/>
    <property type="match status" value="2"/>
</dbReference>
<dbReference type="Gene3D" id="1.10.8.60">
    <property type="match status" value="2"/>
</dbReference>
<dbReference type="PANTHER" id="PTHR23077:SF27">
    <property type="entry name" value="ATPASE FAMILY GENE 2 PROTEIN HOMOLOG A"/>
    <property type="match status" value="1"/>
</dbReference>
<dbReference type="eggNOG" id="KOG0730">
    <property type="taxonomic scope" value="Eukaryota"/>
</dbReference>
<name>S9XIP9_SCHCR</name>
<dbReference type="OrthoDB" id="27435at2759"/>
<dbReference type="InterPro" id="IPR027417">
    <property type="entry name" value="P-loop_NTPase"/>
</dbReference>
<organism evidence="5 6">
    <name type="scientific">Schizosaccharomyces cryophilus (strain OY26 / ATCC MYA-4695 / CBS 11777 / NBRC 106824 / NRRL Y48691)</name>
    <name type="common">Fission yeast</name>
    <dbReference type="NCBI Taxonomy" id="653667"/>
    <lineage>
        <taxon>Eukaryota</taxon>
        <taxon>Fungi</taxon>
        <taxon>Dikarya</taxon>
        <taxon>Ascomycota</taxon>
        <taxon>Taphrinomycotina</taxon>
        <taxon>Schizosaccharomycetes</taxon>
        <taxon>Schizosaccharomycetales</taxon>
        <taxon>Schizosaccharomycetaceae</taxon>
        <taxon>Schizosaccharomyces</taxon>
    </lineage>
</organism>
<keyword evidence="3" id="KW-0067">ATP-binding</keyword>
<reference evidence="5 6" key="1">
    <citation type="journal article" date="2011" name="Science">
        <title>Comparative functional genomics of the fission yeasts.</title>
        <authorList>
            <person name="Rhind N."/>
            <person name="Chen Z."/>
            <person name="Yassour M."/>
            <person name="Thompson D.A."/>
            <person name="Haas B.J."/>
            <person name="Habib N."/>
            <person name="Wapinski I."/>
            <person name="Roy S."/>
            <person name="Lin M.F."/>
            <person name="Heiman D.I."/>
            <person name="Young S.K."/>
            <person name="Furuya K."/>
            <person name="Guo Y."/>
            <person name="Pidoux A."/>
            <person name="Chen H.M."/>
            <person name="Robbertse B."/>
            <person name="Goldberg J.M."/>
            <person name="Aoki K."/>
            <person name="Bayne E.H."/>
            <person name="Berlin A.M."/>
            <person name="Desjardins C.A."/>
            <person name="Dobbs E."/>
            <person name="Dukaj L."/>
            <person name="Fan L."/>
            <person name="FitzGerald M.G."/>
            <person name="French C."/>
            <person name="Gujja S."/>
            <person name="Hansen K."/>
            <person name="Keifenheim D."/>
            <person name="Levin J.Z."/>
            <person name="Mosher R.A."/>
            <person name="Mueller C.A."/>
            <person name="Pfiffner J."/>
            <person name="Priest M."/>
            <person name="Russ C."/>
            <person name="Smialowska A."/>
            <person name="Swoboda P."/>
            <person name="Sykes S.M."/>
            <person name="Vaughn M."/>
            <person name="Vengrova S."/>
            <person name="Yoder R."/>
            <person name="Zeng Q."/>
            <person name="Allshire R."/>
            <person name="Baulcombe D."/>
            <person name="Birren B.W."/>
            <person name="Brown W."/>
            <person name="Ekwall K."/>
            <person name="Kellis M."/>
            <person name="Leatherwood J."/>
            <person name="Levin H."/>
            <person name="Margalit H."/>
            <person name="Martienssen R."/>
            <person name="Nieduszynski C.A."/>
            <person name="Spatafora J.W."/>
            <person name="Friedman N."/>
            <person name="Dalgaard J.Z."/>
            <person name="Baumann P."/>
            <person name="Niki H."/>
            <person name="Regev A."/>
            <person name="Nusbaum C."/>
        </authorList>
    </citation>
    <scope>NUCLEOTIDE SEQUENCE [LARGE SCALE GENOMIC DNA]</scope>
    <source>
        <strain evidence="6">OY26 / ATCC MYA-4695 / CBS 11777 / NBRC 106824 / NRRL Y48691</strain>
    </source>
</reference>
<proteinExistence type="predicted"/>
<dbReference type="HOGENOM" id="CLU_000688_12_3_1"/>
<dbReference type="STRING" id="653667.S9XIP9"/>
<dbReference type="FunFam" id="3.40.50.300:FF:000012">
    <property type="entry name" value="Transitional endoplasmic reticulum ATPase"/>
    <property type="match status" value="1"/>
</dbReference>
<dbReference type="Proteomes" id="UP000015464">
    <property type="component" value="Unassembled WGS sequence"/>
</dbReference>
<protein>
    <submittedName>
        <fullName evidence="5">Ribosome biogenesis factor recycling AAA family ATPase</fullName>
    </submittedName>
</protein>
<feature type="domain" description="AAA+ ATPase" evidence="4">
    <location>
        <begin position="279"/>
        <end position="415"/>
    </location>
</feature>
<evidence type="ECO:0000313" key="6">
    <source>
        <dbReference type="Proteomes" id="UP000015464"/>
    </source>
</evidence>
<evidence type="ECO:0000259" key="4">
    <source>
        <dbReference type="SMART" id="SM00382"/>
    </source>
</evidence>
<dbReference type="PROSITE" id="PS00674">
    <property type="entry name" value="AAA"/>
    <property type="match status" value="2"/>
</dbReference>
<dbReference type="InterPro" id="IPR003593">
    <property type="entry name" value="AAA+_ATPase"/>
</dbReference>
<dbReference type="InterPro" id="IPR003960">
    <property type="entry name" value="ATPase_AAA_CS"/>
</dbReference>
<dbReference type="GO" id="GO:0016887">
    <property type="term" value="F:ATP hydrolysis activity"/>
    <property type="evidence" value="ECO:0007669"/>
    <property type="project" value="InterPro"/>
</dbReference>